<dbReference type="SUPFAM" id="SSF52540">
    <property type="entry name" value="P-loop containing nucleoside triphosphate hydrolases"/>
    <property type="match status" value="1"/>
</dbReference>
<dbReference type="EMBL" id="WBUI01000084">
    <property type="protein sequence ID" value="KAB2927197.1"/>
    <property type="molecule type" value="Genomic_DNA"/>
</dbReference>
<keyword evidence="3" id="KW-0547">Nucleotide-binding</keyword>
<sequence>LGLLYLGRELDAASQVPSPLPLLFKSKDLTTHAAIIGMTGSGKTGLGIGLIEEAIIDNIPSLIIDPKGDMGNLLLAFPQLRPEDFLPWVDPAEAARKEMTPEAFAEKTAGDWRQGLASWGQGPERIAALLAATTMTIYTPGSTSGTPVSVLGGFQAPSAEVAGDTDTFNGLVNSTTTSLLALVGITGDPLQSREHILVSSILIHCWRKGENLTLEGLIGHIVNPPFTKVGVFPLDTFYPQTERMGLAMSLNGLLASPTFAAWMQGVPLDIQKILYGDDGRPRTAIFSISHLSDAERMFFVTTLLNQIIGWMRRQSGTSSLKALLYMDEIFGYFPPTANPPSKKPMLLLLKQARAFGLGVVLSTQNPVDLDYKGLANIGTWFVGRLQTSQDQDRVLEGIVGASGGALDRQQVKGMLASMKGRQFMLTSAHLDVPLLFETRWVLCYLRGPLSSTDIRRLSADSGDVVPAGGAPAAPFAAASPAAAATDVIDHPPIVAQGIEQLYLLHDIPSERPVFEPWLAATASVRYASSAKNIEVVEQVSCRLYLDEAFSRPDWTNAEEMPRPLDECAGQAPTGSSWYPLPGALAQLRDLGGLAKGFSDFLYQNRRLELFRIAALKLESRPGESLGDFKVRLADVLRQRRDAELDKLRQASAVQQKRLEERLAAAMERVAKERSDVAAKTTDTVISFGAAVLGAFLGRRAVSAATVSKAATGMRNVGRVAKEKGDVQRAETEMQELQQQLSVLAADIEAKAGAMAATFSPERYAIETFTVKPRRSDVYNVRLALLWEMVPDRGLPAA</sequence>
<accession>A0A833LTV2</accession>
<evidence type="ECO:0000313" key="4">
    <source>
        <dbReference type="Proteomes" id="UP000460298"/>
    </source>
</evidence>
<dbReference type="Gene3D" id="3.40.50.300">
    <property type="entry name" value="P-loop containing nucleotide triphosphate hydrolases"/>
    <property type="match status" value="2"/>
</dbReference>
<dbReference type="Pfam" id="PF01935">
    <property type="entry name" value="DUF87"/>
    <property type="match status" value="1"/>
</dbReference>
<organism evidence="3 4">
    <name type="scientific">Leptonema illini</name>
    <dbReference type="NCBI Taxonomy" id="183"/>
    <lineage>
        <taxon>Bacteria</taxon>
        <taxon>Pseudomonadati</taxon>
        <taxon>Spirochaetota</taxon>
        <taxon>Spirochaetia</taxon>
        <taxon>Leptospirales</taxon>
        <taxon>Leptospiraceae</taxon>
        <taxon>Leptonema</taxon>
    </lineage>
</organism>
<name>A0A833LTV2_9LEPT</name>
<dbReference type="GO" id="GO:0005524">
    <property type="term" value="F:ATP binding"/>
    <property type="evidence" value="ECO:0007669"/>
    <property type="project" value="UniProtKB-KW"/>
</dbReference>
<protein>
    <submittedName>
        <fullName evidence="3">ATP-binding protein</fullName>
    </submittedName>
</protein>
<dbReference type="AlphaFoldDB" id="A0A833LTV2"/>
<feature type="domain" description="Helicase HerA central" evidence="2">
    <location>
        <begin position="23"/>
        <end position="74"/>
    </location>
</feature>
<reference evidence="3 4" key="1">
    <citation type="submission" date="2019-10" db="EMBL/GenBank/DDBJ databases">
        <title>Extracellular Electron Transfer in a Candidatus Methanoperedens spp. Enrichment Culture.</title>
        <authorList>
            <person name="Berger S."/>
            <person name="Rangel Shaw D."/>
            <person name="Berben T."/>
            <person name="In 'T Zandt M."/>
            <person name="Frank J."/>
            <person name="Reimann J."/>
            <person name="Jetten M.S.M."/>
            <person name="Welte C.U."/>
        </authorList>
    </citation>
    <scope>NUCLEOTIDE SEQUENCE [LARGE SCALE GENOMIC DNA]</scope>
    <source>
        <strain evidence="3">SB12</strain>
    </source>
</reference>
<dbReference type="PANTHER" id="PTHR30121:SF6">
    <property type="entry name" value="SLR6007 PROTEIN"/>
    <property type="match status" value="1"/>
</dbReference>
<keyword evidence="3" id="KW-0067">ATP-binding</keyword>
<keyword evidence="1" id="KW-0175">Coiled coil</keyword>
<evidence type="ECO:0000259" key="2">
    <source>
        <dbReference type="Pfam" id="PF01935"/>
    </source>
</evidence>
<dbReference type="Proteomes" id="UP000460298">
    <property type="component" value="Unassembled WGS sequence"/>
</dbReference>
<feature type="coiled-coil region" evidence="1">
    <location>
        <begin position="719"/>
        <end position="746"/>
    </location>
</feature>
<comment type="caution">
    <text evidence="3">The sequence shown here is derived from an EMBL/GenBank/DDBJ whole genome shotgun (WGS) entry which is preliminary data.</text>
</comment>
<dbReference type="InterPro" id="IPR027417">
    <property type="entry name" value="P-loop_NTPase"/>
</dbReference>
<evidence type="ECO:0000256" key="1">
    <source>
        <dbReference type="SAM" id="Coils"/>
    </source>
</evidence>
<dbReference type="InterPro" id="IPR002789">
    <property type="entry name" value="HerA_central"/>
</dbReference>
<evidence type="ECO:0000313" key="3">
    <source>
        <dbReference type="EMBL" id="KAB2927197.1"/>
    </source>
</evidence>
<dbReference type="PANTHER" id="PTHR30121">
    <property type="entry name" value="UNCHARACTERIZED PROTEIN YJGR-RELATED"/>
    <property type="match status" value="1"/>
</dbReference>
<proteinExistence type="predicted"/>
<feature type="non-terminal residue" evidence="3">
    <location>
        <position position="1"/>
    </location>
</feature>
<dbReference type="InterPro" id="IPR051162">
    <property type="entry name" value="T4SS_component"/>
</dbReference>
<gene>
    <name evidence="3" type="ORF">F9K24_22770</name>
</gene>